<sequence>MGRYAMKKIALWGATWVLLVVVLLLPPIVVVTEALKSGLLASLATLKDPDGIAAIWLTLETTVVAVCFNTLCGILAAWLLTKYRFPGRAALLVMVELPLSISPVVSGLVWLLLFGAQGWWGPALERAGIHVAFAVPGIMLATLFVTLPYVVRTLVPYMEHQGRDTEEAAALAGAGFWQILLRVTLPDARVALFSGVLLTTARAMGEFGAVSVVSGHIPGLTETMPLHIESLYNGYQTVAAFTMAALLACMAMAAVFLRSAPAAWARYREVQE</sequence>
<evidence type="ECO:0000256" key="2">
    <source>
        <dbReference type="ARBA" id="ARBA00011779"/>
    </source>
</evidence>
<evidence type="ECO:0000256" key="7">
    <source>
        <dbReference type="ARBA" id="ARBA00023136"/>
    </source>
</evidence>
<evidence type="ECO:0000256" key="3">
    <source>
        <dbReference type="ARBA" id="ARBA00022448"/>
    </source>
</evidence>
<dbReference type="NCBIfam" id="TIGR00969">
    <property type="entry name" value="3a0106s02"/>
    <property type="match status" value="1"/>
</dbReference>
<feature type="domain" description="ABC transmembrane type-1" evidence="10">
    <location>
        <begin position="55"/>
        <end position="256"/>
    </location>
</feature>
<keyword evidence="5 9" id="KW-1133">Transmembrane helix</keyword>
<dbReference type="Proteomes" id="UP000270034">
    <property type="component" value="Chromosome"/>
</dbReference>
<organism evidence="11 12">
    <name type="scientific">Acetobacter orientalis</name>
    <dbReference type="NCBI Taxonomy" id="146474"/>
    <lineage>
        <taxon>Bacteria</taxon>
        <taxon>Pseudomonadati</taxon>
        <taxon>Pseudomonadota</taxon>
        <taxon>Alphaproteobacteria</taxon>
        <taxon>Acetobacterales</taxon>
        <taxon>Acetobacteraceae</taxon>
        <taxon>Acetobacter</taxon>
    </lineage>
</organism>
<comment type="subunit">
    <text evidence="2">The complex is composed of two ATP-binding proteins (CysA), two transmembrane proteins (CysT and CysW) and a solute-binding protein (CysP).</text>
</comment>
<accession>A0A2Z5ZDS7</accession>
<evidence type="ECO:0000259" key="10">
    <source>
        <dbReference type="PROSITE" id="PS50928"/>
    </source>
</evidence>
<reference evidence="11 12" key="1">
    <citation type="submission" date="2018-02" db="EMBL/GenBank/DDBJ databases">
        <title>Acetobacter orientalis genome.</title>
        <authorList>
            <person name="Nakashima N."/>
            <person name="Tamura T."/>
        </authorList>
    </citation>
    <scope>NUCLEOTIDE SEQUENCE [LARGE SCALE GENOMIC DNA]</scope>
    <source>
        <strain evidence="11 12">FAN1</strain>
    </source>
</reference>
<evidence type="ECO:0000256" key="4">
    <source>
        <dbReference type="ARBA" id="ARBA00022692"/>
    </source>
</evidence>
<keyword evidence="7 9" id="KW-0472">Membrane</keyword>
<gene>
    <name evidence="11" type="ORF">AcetOrient_orf00363</name>
</gene>
<keyword evidence="4 9" id="KW-0812">Transmembrane</keyword>
<dbReference type="CDD" id="cd06261">
    <property type="entry name" value="TM_PBP2"/>
    <property type="match status" value="1"/>
</dbReference>
<dbReference type="SUPFAM" id="SSF161098">
    <property type="entry name" value="MetI-like"/>
    <property type="match status" value="1"/>
</dbReference>
<keyword evidence="6" id="KW-0764">Sulfate transport</keyword>
<dbReference type="PANTHER" id="PTHR30406:SF9">
    <property type="entry name" value="SULFATE TRANSPORT SYSTEM PERMEASE PROTEIN CYSW"/>
    <property type="match status" value="1"/>
</dbReference>
<dbReference type="AlphaFoldDB" id="A0A2Z5ZDS7"/>
<protein>
    <submittedName>
        <fullName evidence="11">Sulfate transport system permease CysW</fullName>
    </submittedName>
</protein>
<proteinExistence type="predicted"/>
<dbReference type="InterPro" id="IPR035906">
    <property type="entry name" value="MetI-like_sf"/>
</dbReference>
<evidence type="ECO:0000313" key="11">
    <source>
        <dbReference type="EMBL" id="BBC78589.1"/>
    </source>
</evidence>
<evidence type="ECO:0000256" key="1">
    <source>
        <dbReference type="ARBA" id="ARBA00004651"/>
    </source>
</evidence>
<dbReference type="GO" id="GO:0005886">
    <property type="term" value="C:plasma membrane"/>
    <property type="evidence" value="ECO:0007669"/>
    <property type="project" value="UniProtKB-SubCell"/>
</dbReference>
<dbReference type="GO" id="GO:0015419">
    <property type="term" value="F:ABC-type sulfate transporter activity"/>
    <property type="evidence" value="ECO:0007669"/>
    <property type="project" value="InterPro"/>
</dbReference>
<dbReference type="InterPro" id="IPR000515">
    <property type="entry name" value="MetI-like"/>
</dbReference>
<keyword evidence="3" id="KW-0813">Transport</keyword>
<evidence type="ECO:0000256" key="9">
    <source>
        <dbReference type="SAM" id="Phobius"/>
    </source>
</evidence>
<name>A0A2Z5ZDS7_9PROT</name>
<dbReference type="PANTHER" id="PTHR30406">
    <property type="entry name" value="SULFATE TRANSPORT SYSTEM PERMEASE PROTEIN"/>
    <property type="match status" value="1"/>
</dbReference>
<dbReference type="InterPro" id="IPR005667">
    <property type="entry name" value="Sulph_transpt2"/>
</dbReference>
<evidence type="ECO:0000256" key="5">
    <source>
        <dbReference type="ARBA" id="ARBA00022989"/>
    </source>
</evidence>
<feature type="transmembrane region" description="Helical" evidence="9">
    <location>
        <begin position="91"/>
        <end position="115"/>
    </location>
</feature>
<feature type="transmembrane region" description="Helical" evidence="9">
    <location>
        <begin position="190"/>
        <end position="217"/>
    </location>
</feature>
<evidence type="ECO:0000256" key="8">
    <source>
        <dbReference type="ARBA" id="ARBA00025323"/>
    </source>
</evidence>
<feature type="transmembrane region" description="Helical" evidence="9">
    <location>
        <begin position="127"/>
        <end position="151"/>
    </location>
</feature>
<dbReference type="PROSITE" id="PS50928">
    <property type="entry name" value="ABC_TM1"/>
    <property type="match status" value="1"/>
</dbReference>
<dbReference type="Pfam" id="PF00528">
    <property type="entry name" value="BPD_transp_1"/>
    <property type="match status" value="1"/>
</dbReference>
<evidence type="ECO:0000256" key="6">
    <source>
        <dbReference type="ARBA" id="ARBA00023032"/>
    </source>
</evidence>
<comment type="function">
    <text evidence="8">Part of the ABC transporter complex CysAWTP (TC 3.A.1.6.1) involved in sulfate/thiosulfate import. Probably responsible for the translocation of the substrate across the membrane.</text>
</comment>
<feature type="transmembrane region" description="Helical" evidence="9">
    <location>
        <begin position="237"/>
        <end position="257"/>
    </location>
</feature>
<dbReference type="EMBL" id="AP018515">
    <property type="protein sequence ID" value="BBC78589.1"/>
    <property type="molecule type" value="Genomic_DNA"/>
</dbReference>
<comment type="subcellular location">
    <subcellularLocation>
        <location evidence="1">Cell membrane</location>
        <topology evidence="1">Multi-pass membrane protein</topology>
    </subcellularLocation>
</comment>
<evidence type="ECO:0000313" key="12">
    <source>
        <dbReference type="Proteomes" id="UP000270034"/>
    </source>
</evidence>
<dbReference type="KEGG" id="aot:AcetOri_orf00363"/>
<dbReference type="Gene3D" id="1.10.3720.10">
    <property type="entry name" value="MetI-like"/>
    <property type="match status" value="1"/>
</dbReference>
<feature type="transmembrane region" description="Helical" evidence="9">
    <location>
        <begin position="54"/>
        <end position="79"/>
    </location>
</feature>